<dbReference type="Gene3D" id="3.90.550.10">
    <property type="entry name" value="Spore Coat Polysaccharide Biosynthesis Protein SpsA, Chain A"/>
    <property type="match status" value="1"/>
</dbReference>
<dbReference type="EMBL" id="CP088295">
    <property type="protein sequence ID" value="UUY03369.1"/>
    <property type="molecule type" value="Genomic_DNA"/>
</dbReference>
<dbReference type="PANTHER" id="PTHR32125">
    <property type="entry name" value="2-C-METHYL-D-ERYTHRITOL 4-PHOSPHATE CYTIDYLYLTRANSFERASE, CHLOROPLASTIC"/>
    <property type="match status" value="1"/>
</dbReference>
<gene>
    <name evidence="3 4" type="primary">ispD</name>
    <name evidence="4" type="ORF">LRS13_22295</name>
</gene>
<dbReference type="InterPro" id="IPR001228">
    <property type="entry name" value="IspD"/>
</dbReference>
<dbReference type="Pfam" id="PF01128">
    <property type="entry name" value="IspD"/>
    <property type="match status" value="1"/>
</dbReference>
<name>A0ABY5PFB5_9ACTN</name>
<evidence type="ECO:0000313" key="5">
    <source>
        <dbReference type="Proteomes" id="UP001058860"/>
    </source>
</evidence>
<organism evidence="4 5">
    <name type="scientific">Svornostia abyssi</name>
    <dbReference type="NCBI Taxonomy" id="2898438"/>
    <lineage>
        <taxon>Bacteria</taxon>
        <taxon>Bacillati</taxon>
        <taxon>Actinomycetota</taxon>
        <taxon>Thermoleophilia</taxon>
        <taxon>Solirubrobacterales</taxon>
        <taxon>Baekduiaceae</taxon>
        <taxon>Svornostia</taxon>
    </lineage>
</organism>
<dbReference type="CDD" id="cd02516">
    <property type="entry name" value="CDP-ME_synthetase"/>
    <property type="match status" value="1"/>
</dbReference>
<dbReference type="InterPro" id="IPR034683">
    <property type="entry name" value="IspD/TarI"/>
</dbReference>
<dbReference type="PANTHER" id="PTHR32125:SF4">
    <property type="entry name" value="2-C-METHYL-D-ERYTHRITOL 4-PHOSPHATE CYTIDYLYLTRANSFERASE, CHLOROPLASTIC"/>
    <property type="match status" value="1"/>
</dbReference>
<comment type="similarity">
    <text evidence="3">Belongs to the IspD/TarI cytidylyltransferase family. IspD subfamily.</text>
</comment>
<dbReference type="InterPro" id="IPR029044">
    <property type="entry name" value="Nucleotide-diphossugar_trans"/>
</dbReference>
<dbReference type="SUPFAM" id="SSF53448">
    <property type="entry name" value="Nucleotide-diphospho-sugar transferases"/>
    <property type="match status" value="1"/>
</dbReference>
<keyword evidence="3" id="KW-0414">Isoprene biosynthesis</keyword>
<evidence type="ECO:0000256" key="2">
    <source>
        <dbReference type="ARBA" id="ARBA00022695"/>
    </source>
</evidence>
<comment type="function">
    <text evidence="3">Catalyzes the formation of 4-diphosphocytidyl-2-C-methyl-D-erythritol from CTP and 2-C-methyl-D-erythritol 4-phosphate (MEP).</text>
</comment>
<keyword evidence="5" id="KW-1185">Reference proteome</keyword>
<evidence type="ECO:0000256" key="1">
    <source>
        <dbReference type="ARBA" id="ARBA00022679"/>
    </source>
</evidence>
<proteinExistence type="inferred from homology"/>
<feature type="site" description="Positions MEP for the nucleophilic attack" evidence="3">
    <location>
        <position position="142"/>
    </location>
</feature>
<feature type="site" description="Positions MEP for the nucleophilic attack" evidence="3">
    <location>
        <position position="198"/>
    </location>
</feature>
<dbReference type="HAMAP" id="MF_00108">
    <property type="entry name" value="IspD"/>
    <property type="match status" value="1"/>
</dbReference>
<keyword evidence="2 3" id="KW-0548">Nucleotidyltransferase</keyword>
<feature type="site" description="Transition state stabilizer" evidence="3">
    <location>
        <position position="15"/>
    </location>
</feature>
<accession>A0ABY5PFB5</accession>
<evidence type="ECO:0000313" key="4">
    <source>
        <dbReference type="EMBL" id="UUY03369.1"/>
    </source>
</evidence>
<dbReference type="InterPro" id="IPR050088">
    <property type="entry name" value="IspD/TarI_cytidylyltransf_bact"/>
</dbReference>
<dbReference type="NCBIfam" id="TIGR00453">
    <property type="entry name" value="ispD"/>
    <property type="match status" value="1"/>
</dbReference>
<sequence length="220" mass="22585">MTASALIVAAGRGERLGSDRPKAFAVLAGRPMLEWALDALRDSPQIGEIVVALPEGYDAPDGCIGVRGGAERSHSVRAALAASTGDPILVQDAARPMLTPEIVASCLAAVAQDGVDAAIAAAPVTDTIKEAAGGDVVRTLDRSVLWAVQTPQVFRRAALEAALSQPDEVLAAATDDASLVEAAGGTVRVVPTPASNLKVTTPHDLEIAELLLRSSTRNTP</sequence>
<dbReference type="EC" id="2.7.7.60" evidence="3"/>
<dbReference type="Proteomes" id="UP001058860">
    <property type="component" value="Chromosome"/>
</dbReference>
<comment type="pathway">
    <text evidence="3">Isoprenoid biosynthesis; isopentenyl diphosphate biosynthesis via DXP pathway; isopentenyl diphosphate from 1-deoxy-D-xylulose 5-phosphate: step 2/6.</text>
</comment>
<evidence type="ECO:0000256" key="3">
    <source>
        <dbReference type="HAMAP-Rule" id="MF_00108"/>
    </source>
</evidence>
<feature type="site" description="Transition state stabilizer" evidence="3">
    <location>
        <position position="22"/>
    </location>
</feature>
<dbReference type="RefSeq" id="WP_353863877.1">
    <property type="nucleotide sequence ID" value="NZ_CP088295.1"/>
</dbReference>
<reference evidence="5" key="1">
    <citation type="submission" date="2021-11" db="EMBL/GenBank/DDBJ databases">
        <title>Cultivation dependent microbiological survey of springs from the worlds oldest radium mine currently devoted to the extraction of radon-saturated water.</title>
        <authorList>
            <person name="Kapinusova G."/>
            <person name="Smrhova T."/>
            <person name="Strejcek M."/>
            <person name="Suman J."/>
            <person name="Jani K."/>
            <person name="Pajer P."/>
            <person name="Uhlik O."/>
        </authorList>
    </citation>
    <scope>NUCLEOTIDE SEQUENCE [LARGE SCALE GENOMIC DNA]</scope>
    <source>
        <strain evidence="5">J379</strain>
    </source>
</reference>
<keyword evidence="1 3" id="KW-0808">Transferase</keyword>
<protein>
    <recommendedName>
        <fullName evidence="3">2-C-methyl-D-erythritol 4-phosphate cytidylyltransferase</fullName>
        <ecNumber evidence="3">2.7.7.60</ecNumber>
    </recommendedName>
    <alternativeName>
        <fullName evidence="3">4-diphosphocytidyl-2C-methyl-D-erythritol synthase</fullName>
    </alternativeName>
    <alternativeName>
        <fullName evidence="3">MEP cytidylyltransferase</fullName>
        <shortName evidence="3">MCT</shortName>
    </alternativeName>
</protein>
<comment type="catalytic activity">
    <reaction evidence="3">
        <text>2-C-methyl-D-erythritol 4-phosphate + CTP + H(+) = 4-CDP-2-C-methyl-D-erythritol + diphosphate</text>
        <dbReference type="Rhea" id="RHEA:13429"/>
        <dbReference type="ChEBI" id="CHEBI:15378"/>
        <dbReference type="ChEBI" id="CHEBI:33019"/>
        <dbReference type="ChEBI" id="CHEBI:37563"/>
        <dbReference type="ChEBI" id="CHEBI:57823"/>
        <dbReference type="ChEBI" id="CHEBI:58262"/>
        <dbReference type="EC" id="2.7.7.60"/>
    </reaction>
</comment>
<dbReference type="GO" id="GO:0050518">
    <property type="term" value="F:2-C-methyl-D-erythritol 4-phosphate cytidylyltransferase activity"/>
    <property type="evidence" value="ECO:0007669"/>
    <property type="project" value="UniProtKB-EC"/>
</dbReference>